<dbReference type="EMBL" id="JAMTCO010000001">
    <property type="protein sequence ID" value="MCP2267581.1"/>
    <property type="molecule type" value="Genomic_DNA"/>
</dbReference>
<dbReference type="InterPro" id="IPR025359">
    <property type="entry name" value="SduA_C"/>
</dbReference>
<dbReference type="Proteomes" id="UP001205185">
    <property type="component" value="Unassembled WGS sequence"/>
</dbReference>
<proteinExistence type="predicted"/>
<dbReference type="RefSeq" id="WP_253884515.1">
    <property type="nucleotide sequence ID" value="NZ_BAAAVB010000002.1"/>
</dbReference>
<sequence>MFGGEFAGEAVRRRLVDTIEVDIPWLRPDGVLHVVELKRADVPVVRRHRNGTIVTTAVNEAVGQAMTYLTLLDEQRAAVLEEFGIDTRRAGASVVVGHPDFQADFTAAEIHQTMRIFNSHLSRVEVITYGQLLDRAERVLDLLGKPDGVPAMSAGTPSGS</sequence>
<comment type="caution">
    <text evidence="2">The sequence shown here is derived from an EMBL/GenBank/DDBJ whole genome shotgun (WGS) entry which is preliminary data.</text>
</comment>
<evidence type="ECO:0000313" key="3">
    <source>
        <dbReference type="Proteomes" id="UP001205185"/>
    </source>
</evidence>
<evidence type="ECO:0000259" key="1">
    <source>
        <dbReference type="Pfam" id="PF14082"/>
    </source>
</evidence>
<keyword evidence="3" id="KW-1185">Reference proteome</keyword>
<name>A0ABT1I4N9_9PSEU</name>
<reference evidence="2 3" key="1">
    <citation type="submission" date="2022-06" db="EMBL/GenBank/DDBJ databases">
        <title>Genomic Encyclopedia of Archaeal and Bacterial Type Strains, Phase II (KMG-II): from individual species to whole genera.</title>
        <authorList>
            <person name="Goeker M."/>
        </authorList>
    </citation>
    <scope>NUCLEOTIDE SEQUENCE [LARGE SCALE GENOMIC DNA]</scope>
    <source>
        <strain evidence="2 3">DSM 44255</strain>
    </source>
</reference>
<organism evidence="2 3">
    <name type="scientific">Actinokineospora diospyrosa</name>
    <dbReference type="NCBI Taxonomy" id="103728"/>
    <lineage>
        <taxon>Bacteria</taxon>
        <taxon>Bacillati</taxon>
        <taxon>Actinomycetota</taxon>
        <taxon>Actinomycetes</taxon>
        <taxon>Pseudonocardiales</taxon>
        <taxon>Pseudonocardiaceae</taxon>
        <taxon>Actinokineospora</taxon>
    </lineage>
</organism>
<feature type="domain" description="Shedu protein SduA C-terminal" evidence="1">
    <location>
        <begin position="20"/>
        <end position="133"/>
    </location>
</feature>
<protein>
    <recommendedName>
        <fullName evidence="1">Shedu protein SduA C-terminal domain-containing protein</fullName>
    </recommendedName>
</protein>
<evidence type="ECO:0000313" key="2">
    <source>
        <dbReference type="EMBL" id="MCP2267581.1"/>
    </source>
</evidence>
<gene>
    <name evidence="2" type="ORF">LV75_000063</name>
</gene>
<dbReference type="Pfam" id="PF14082">
    <property type="entry name" value="SduA_C"/>
    <property type="match status" value="1"/>
</dbReference>
<accession>A0ABT1I4N9</accession>